<keyword evidence="1" id="KW-1185">Reference proteome</keyword>
<name>A0A1I8AYP3_MELHA</name>
<protein>
    <submittedName>
        <fullName evidence="2">Galectin</fullName>
    </submittedName>
</protein>
<dbReference type="Gene3D" id="2.60.120.200">
    <property type="match status" value="1"/>
</dbReference>
<organism evidence="1 2">
    <name type="scientific">Meloidogyne hapla</name>
    <name type="common">Root-knot nematode worm</name>
    <dbReference type="NCBI Taxonomy" id="6305"/>
    <lineage>
        <taxon>Eukaryota</taxon>
        <taxon>Metazoa</taxon>
        <taxon>Ecdysozoa</taxon>
        <taxon>Nematoda</taxon>
        <taxon>Chromadorea</taxon>
        <taxon>Rhabditida</taxon>
        <taxon>Tylenchina</taxon>
        <taxon>Tylenchomorpha</taxon>
        <taxon>Tylenchoidea</taxon>
        <taxon>Meloidogynidae</taxon>
        <taxon>Meloidogyninae</taxon>
        <taxon>Meloidogyne</taxon>
    </lineage>
</organism>
<accession>A0A1I8AYP3</accession>
<evidence type="ECO:0000313" key="2">
    <source>
        <dbReference type="WBParaSite" id="MhA1_Contig1065.frz3.gene11"/>
    </source>
</evidence>
<dbReference type="WBParaSite" id="MhA1_Contig1065.frz3.gene11">
    <property type="protein sequence ID" value="MhA1_Contig1065.frz3.gene11"/>
    <property type="gene ID" value="MhA1_Contig1065.frz3.gene11"/>
</dbReference>
<reference evidence="2" key="1">
    <citation type="submission" date="2016-11" db="UniProtKB">
        <authorList>
            <consortium name="WormBaseParasite"/>
        </authorList>
    </citation>
    <scope>IDENTIFICATION</scope>
</reference>
<evidence type="ECO:0000313" key="1">
    <source>
        <dbReference type="Proteomes" id="UP000095281"/>
    </source>
</evidence>
<proteinExistence type="predicted"/>
<dbReference type="Proteomes" id="UP000095281">
    <property type="component" value="Unplaced"/>
</dbReference>
<sequence>MKDFGKLTCFEGKVPSASDMIGHRSFEVLLLHDTSEVDAYYGDILFKLNFTFDETLKMNAGFTSQAFLRVERYTRHSEFRTQEWYKNPIGQTGVPIVVLIYADKDFFRIIINEGADHIILNYDTLPPWAANYVMITGNIYDIAFDDDEKNTTRCQNLFNKYNISGLPSNIFTFDERLKIGGKIIIDGRIPVGFNETIEINFLHGAIKQHEHSFIRFNLY</sequence>
<dbReference type="AlphaFoldDB" id="A0A1I8AYP3"/>